<gene>
    <name evidence="3" type="ORF">H3H36_01500</name>
</gene>
<accession>A0A7W2I580</accession>
<dbReference type="Gene3D" id="2.160.20.120">
    <property type="match status" value="1"/>
</dbReference>
<evidence type="ECO:0000256" key="1">
    <source>
        <dbReference type="SAM" id="MobiDB-lite"/>
    </source>
</evidence>
<dbReference type="PANTHER" id="PTHR39200:SF1">
    <property type="entry name" value="AUTO-TRANSPORTER ADHESIN HEAD GIN DOMAIN-CONTAINING PROTEIN-RELATED"/>
    <property type="match status" value="1"/>
</dbReference>
<sequence>MTRGLLKVAASLLLLAFLLIGVSYSMLRSYGRSNPSSAAGRAPGSEVRKIGKEINIVELNGPIDLTLTQGDTPYMKVRGEQRLLGNVETALDGNTVHIGPKGMLLHHRLPLQVVMVLPDLRELNVHGSGDATVNGFSGEKFKLALHGSGNVTFNGRYKNLAAGVHGTGDLNLNAGNSENVALEMVGSGQITSSGSCKTLNAELTGSGDLDAQHLASDQVSVNLNGSGTTAVFAKQKADLTLRGSGDIRVHGNPDNRNVSRTGSGEVTWDQ</sequence>
<evidence type="ECO:0000313" key="4">
    <source>
        <dbReference type="Proteomes" id="UP000566711"/>
    </source>
</evidence>
<feature type="compositionally biased region" description="Polar residues" evidence="1">
    <location>
        <begin position="254"/>
        <end position="270"/>
    </location>
</feature>
<name>A0A7W2I580_9BURK</name>
<feature type="domain" description="Putative auto-transporter adhesin head GIN" evidence="2">
    <location>
        <begin position="57"/>
        <end position="253"/>
    </location>
</feature>
<keyword evidence="4" id="KW-1185">Reference proteome</keyword>
<dbReference type="EMBL" id="JACEZS010000001">
    <property type="protein sequence ID" value="MBA5604038.1"/>
    <property type="molecule type" value="Genomic_DNA"/>
</dbReference>
<reference evidence="3 4" key="1">
    <citation type="submission" date="2020-07" db="EMBL/GenBank/DDBJ databases">
        <title>Novel species isolated from subtropical streams in China.</title>
        <authorList>
            <person name="Lu H."/>
        </authorList>
    </citation>
    <scope>NUCLEOTIDE SEQUENCE [LARGE SCALE GENOMIC DNA]</scope>
    <source>
        <strain evidence="3 4">FT3S</strain>
    </source>
</reference>
<feature type="compositionally biased region" description="Basic and acidic residues" evidence="1">
    <location>
        <begin position="244"/>
        <end position="253"/>
    </location>
</feature>
<dbReference type="InterPro" id="IPR021255">
    <property type="entry name" value="DUF2807"/>
</dbReference>
<feature type="region of interest" description="Disordered" evidence="1">
    <location>
        <begin position="244"/>
        <end position="270"/>
    </location>
</feature>
<organism evidence="3 4">
    <name type="scientific">Rugamonas fusca</name>
    <dbReference type="NCBI Taxonomy" id="2758568"/>
    <lineage>
        <taxon>Bacteria</taxon>
        <taxon>Pseudomonadati</taxon>
        <taxon>Pseudomonadota</taxon>
        <taxon>Betaproteobacteria</taxon>
        <taxon>Burkholderiales</taxon>
        <taxon>Oxalobacteraceae</taxon>
        <taxon>Telluria group</taxon>
        <taxon>Rugamonas</taxon>
    </lineage>
</organism>
<dbReference type="Proteomes" id="UP000566711">
    <property type="component" value="Unassembled WGS sequence"/>
</dbReference>
<dbReference type="AlphaFoldDB" id="A0A7W2I580"/>
<protein>
    <submittedName>
        <fullName evidence="3">DUF2807 domain-containing protein</fullName>
    </submittedName>
</protein>
<comment type="caution">
    <text evidence="3">The sequence shown here is derived from an EMBL/GenBank/DDBJ whole genome shotgun (WGS) entry which is preliminary data.</text>
</comment>
<proteinExistence type="predicted"/>
<dbReference type="Pfam" id="PF10988">
    <property type="entry name" value="DUF2807"/>
    <property type="match status" value="1"/>
</dbReference>
<dbReference type="RefSeq" id="WP_182213202.1">
    <property type="nucleotide sequence ID" value="NZ_JACEZS010000001.1"/>
</dbReference>
<evidence type="ECO:0000313" key="3">
    <source>
        <dbReference type="EMBL" id="MBA5604038.1"/>
    </source>
</evidence>
<evidence type="ECO:0000259" key="2">
    <source>
        <dbReference type="Pfam" id="PF10988"/>
    </source>
</evidence>
<dbReference type="PANTHER" id="PTHR39200">
    <property type="entry name" value="HYPOTHETICAL EXPORTED PROTEIN"/>
    <property type="match status" value="1"/>
</dbReference>